<dbReference type="InterPro" id="IPR007947">
    <property type="entry name" value="CD164_MGC24"/>
</dbReference>
<dbReference type="PANTHER" id="PTHR11337:SF8">
    <property type="entry name" value="VISGUN, ISOFORM E"/>
    <property type="match status" value="1"/>
</dbReference>
<evidence type="ECO:0000256" key="1">
    <source>
        <dbReference type="ARBA" id="ARBA00004479"/>
    </source>
</evidence>
<dbReference type="PANTHER" id="PTHR11337">
    <property type="entry name" value="MUCIN/PORIMIN"/>
    <property type="match status" value="1"/>
</dbReference>
<reference evidence="11" key="2">
    <citation type="submission" date="2022-10" db="EMBL/GenBank/DDBJ databases">
        <authorList>
            <consortium name="ENA_rothamsted_submissions"/>
            <consortium name="culmorum"/>
            <person name="King R."/>
        </authorList>
    </citation>
    <scope>NUCLEOTIDE SEQUENCE</scope>
</reference>
<keyword evidence="12" id="KW-1185">Reference proteome</keyword>
<evidence type="ECO:0000256" key="5">
    <source>
        <dbReference type="ARBA" id="ARBA00022989"/>
    </source>
</evidence>
<dbReference type="GO" id="GO:0031410">
    <property type="term" value="C:cytoplasmic vesicle"/>
    <property type="evidence" value="ECO:0007669"/>
    <property type="project" value="TreeGrafter"/>
</dbReference>
<evidence type="ECO:0000256" key="2">
    <source>
        <dbReference type="ARBA" id="ARBA00005341"/>
    </source>
</evidence>
<proteinExistence type="inferred from homology"/>
<sequence>MKYLLISLSVIIGVGSIKLDGPKHEVTIDINNTTVTDAPITDIVPVDSTTEVPSTTTAQSTTSHTTSTVTPSTTKSTSIAPNVTTLAPNVTTVPPIPPTNSTVTTIRPSNGTTPISTSTVKPSVPTTPPVPEHHRRFDGPSFVGGIVLALGLVAIGFVAFKFYKARTELNYHTL</sequence>
<gene>
    <name evidence="11" type="ORF">PHAECO_LOCUS10121</name>
</gene>
<evidence type="ECO:0000313" key="12">
    <source>
        <dbReference type="Proteomes" id="UP001153737"/>
    </source>
</evidence>
<reference evidence="11" key="1">
    <citation type="submission" date="2022-01" db="EMBL/GenBank/DDBJ databases">
        <authorList>
            <person name="King R."/>
        </authorList>
    </citation>
    <scope>NUCLEOTIDE SEQUENCE</scope>
</reference>
<feature type="signal peptide" evidence="10">
    <location>
        <begin position="1"/>
        <end position="16"/>
    </location>
</feature>
<keyword evidence="7" id="KW-0325">Glycoprotein</keyword>
<feature type="compositionally biased region" description="Low complexity" evidence="8">
    <location>
        <begin position="46"/>
        <end position="78"/>
    </location>
</feature>
<keyword evidence="4 10" id="KW-0732">Signal</keyword>
<comment type="subcellular location">
    <subcellularLocation>
        <location evidence="1">Membrane</location>
        <topology evidence="1">Single-pass type I membrane protein</topology>
    </subcellularLocation>
</comment>
<feature type="chain" id="PRO_5040144807" evidence="10">
    <location>
        <begin position="17"/>
        <end position="174"/>
    </location>
</feature>
<dbReference type="EMBL" id="OU896712">
    <property type="protein sequence ID" value="CAG9822545.1"/>
    <property type="molecule type" value="Genomic_DNA"/>
</dbReference>
<keyword evidence="3 9" id="KW-0812">Transmembrane</keyword>
<evidence type="ECO:0000313" key="11">
    <source>
        <dbReference type="EMBL" id="CAG9822545.1"/>
    </source>
</evidence>
<name>A0A9N9X4C4_PHACE</name>
<dbReference type="AlphaFoldDB" id="A0A9N9X4C4"/>
<dbReference type="Pfam" id="PF05283">
    <property type="entry name" value="MGC-24"/>
    <property type="match status" value="1"/>
</dbReference>
<evidence type="ECO:0000256" key="10">
    <source>
        <dbReference type="SAM" id="SignalP"/>
    </source>
</evidence>
<dbReference type="Proteomes" id="UP001153737">
    <property type="component" value="Chromosome 6"/>
</dbReference>
<evidence type="ECO:0000256" key="9">
    <source>
        <dbReference type="SAM" id="Phobius"/>
    </source>
</evidence>
<evidence type="ECO:0000256" key="3">
    <source>
        <dbReference type="ARBA" id="ARBA00022692"/>
    </source>
</evidence>
<dbReference type="GO" id="GO:0016020">
    <property type="term" value="C:membrane"/>
    <property type="evidence" value="ECO:0007669"/>
    <property type="project" value="UniProtKB-SubCell"/>
</dbReference>
<evidence type="ECO:0000256" key="8">
    <source>
        <dbReference type="SAM" id="MobiDB-lite"/>
    </source>
</evidence>
<keyword evidence="6 9" id="KW-0472">Membrane</keyword>
<organism evidence="11 12">
    <name type="scientific">Phaedon cochleariae</name>
    <name type="common">Mustard beetle</name>
    <dbReference type="NCBI Taxonomy" id="80249"/>
    <lineage>
        <taxon>Eukaryota</taxon>
        <taxon>Metazoa</taxon>
        <taxon>Ecdysozoa</taxon>
        <taxon>Arthropoda</taxon>
        <taxon>Hexapoda</taxon>
        <taxon>Insecta</taxon>
        <taxon>Pterygota</taxon>
        <taxon>Neoptera</taxon>
        <taxon>Endopterygota</taxon>
        <taxon>Coleoptera</taxon>
        <taxon>Polyphaga</taxon>
        <taxon>Cucujiformia</taxon>
        <taxon>Chrysomeloidea</taxon>
        <taxon>Chrysomelidae</taxon>
        <taxon>Chrysomelinae</taxon>
        <taxon>Chrysomelini</taxon>
        <taxon>Phaedon</taxon>
    </lineage>
</organism>
<feature type="region of interest" description="Disordered" evidence="8">
    <location>
        <begin position="46"/>
        <end position="131"/>
    </location>
</feature>
<keyword evidence="5 9" id="KW-1133">Transmembrane helix</keyword>
<evidence type="ECO:0000256" key="6">
    <source>
        <dbReference type="ARBA" id="ARBA00023136"/>
    </source>
</evidence>
<dbReference type="OrthoDB" id="6160056at2759"/>
<evidence type="ECO:0000256" key="7">
    <source>
        <dbReference type="ARBA" id="ARBA00023180"/>
    </source>
</evidence>
<feature type="transmembrane region" description="Helical" evidence="9">
    <location>
        <begin position="142"/>
        <end position="163"/>
    </location>
</feature>
<feature type="compositionally biased region" description="Low complexity" evidence="8">
    <location>
        <begin position="88"/>
        <end position="124"/>
    </location>
</feature>
<evidence type="ECO:0000256" key="4">
    <source>
        <dbReference type="ARBA" id="ARBA00022729"/>
    </source>
</evidence>
<accession>A0A9N9X4C4</accession>
<protein>
    <submittedName>
        <fullName evidence="11">Uncharacterized protein</fullName>
    </submittedName>
</protein>
<comment type="similarity">
    <text evidence="2">Belongs to the CD164 family.</text>
</comment>